<accession>A0A6J4N593</accession>
<dbReference type="GO" id="GO:0046983">
    <property type="term" value="F:protein dimerization activity"/>
    <property type="evidence" value="ECO:0007669"/>
    <property type="project" value="InterPro"/>
</dbReference>
<gene>
    <name evidence="12" type="ORF">AVDCRST_MAG32-1514</name>
</gene>
<dbReference type="PANTHER" id="PTHR24421">
    <property type="entry name" value="NITRATE/NITRITE SENSOR PROTEIN NARX-RELATED"/>
    <property type="match status" value="1"/>
</dbReference>
<feature type="transmembrane region" description="Helical" evidence="10">
    <location>
        <begin position="97"/>
        <end position="113"/>
    </location>
</feature>
<dbReference type="PANTHER" id="PTHR24421:SF10">
    <property type="entry name" value="NITRATE_NITRITE SENSOR PROTEIN NARQ"/>
    <property type="match status" value="1"/>
</dbReference>
<reference evidence="12" key="1">
    <citation type="submission" date="2020-02" db="EMBL/GenBank/DDBJ databases">
        <authorList>
            <person name="Meier V. D."/>
        </authorList>
    </citation>
    <scope>NUCLEOTIDE SEQUENCE</scope>
    <source>
        <strain evidence="12">AVDCRST_MAG32</strain>
    </source>
</reference>
<dbReference type="Pfam" id="PF02518">
    <property type="entry name" value="HATPase_c"/>
    <property type="match status" value="1"/>
</dbReference>
<dbReference type="GO" id="GO:0016020">
    <property type="term" value="C:membrane"/>
    <property type="evidence" value="ECO:0007669"/>
    <property type="project" value="InterPro"/>
</dbReference>
<dbReference type="GO" id="GO:0005524">
    <property type="term" value="F:ATP binding"/>
    <property type="evidence" value="ECO:0007669"/>
    <property type="project" value="UniProtKB-KW"/>
</dbReference>
<dbReference type="Gene3D" id="1.20.5.1930">
    <property type="match status" value="1"/>
</dbReference>
<evidence type="ECO:0000256" key="9">
    <source>
        <dbReference type="SAM" id="MobiDB-lite"/>
    </source>
</evidence>
<feature type="transmembrane region" description="Helical" evidence="10">
    <location>
        <begin position="144"/>
        <end position="164"/>
    </location>
</feature>
<keyword evidence="8" id="KW-0902">Two-component regulatory system</keyword>
<dbReference type="InterPro" id="IPR050482">
    <property type="entry name" value="Sensor_HK_TwoCompSys"/>
</dbReference>
<feature type="transmembrane region" description="Helical" evidence="10">
    <location>
        <begin position="73"/>
        <end position="91"/>
    </location>
</feature>
<keyword evidence="10" id="KW-0472">Membrane</keyword>
<keyword evidence="10" id="KW-0812">Transmembrane</keyword>
<dbReference type="InterPro" id="IPR003594">
    <property type="entry name" value="HATPase_dom"/>
</dbReference>
<dbReference type="SMART" id="SM00387">
    <property type="entry name" value="HATPase_c"/>
    <property type="match status" value="1"/>
</dbReference>
<proteinExistence type="predicted"/>
<evidence type="ECO:0000256" key="2">
    <source>
        <dbReference type="ARBA" id="ARBA00012438"/>
    </source>
</evidence>
<keyword evidence="5" id="KW-0547">Nucleotide-binding</keyword>
<evidence type="ECO:0000256" key="4">
    <source>
        <dbReference type="ARBA" id="ARBA00022679"/>
    </source>
</evidence>
<evidence type="ECO:0000256" key="7">
    <source>
        <dbReference type="ARBA" id="ARBA00022840"/>
    </source>
</evidence>
<dbReference type="InterPro" id="IPR036890">
    <property type="entry name" value="HATPase_C_sf"/>
</dbReference>
<dbReference type="Gene3D" id="3.30.565.10">
    <property type="entry name" value="Histidine kinase-like ATPase, C-terminal domain"/>
    <property type="match status" value="1"/>
</dbReference>
<feature type="transmembrane region" description="Helical" evidence="10">
    <location>
        <begin position="120"/>
        <end position="138"/>
    </location>
</feature>
<keyword evidence="4" id="KW-0808">Transferase</keyword>
<keyword evidence="3" id="KW-0597">Phosphoprotein</keyword>
<name>A0A6J4N593_9ACTN</name>
<dbReference type="EC" id="2.7.13.3" evidence="2"/>
<dbReference type="EMBL" id="CADCUM010000064">
    <property type="protein sequence ID" value="CAA9377768.1"/>
    <property type="molecule type" value="Genomic_DNA"/>
</dbReference>
<evidence type="ECO:0000256" key="6">
    <source>
        <dbReference type="ARBA" id="ARBA00022777"/>
    </source>
</evidence>
<evidence type="ECO:0000313" key="12">
    <source>
        <dbReference type="EMBL" id="CAA9377768.1"/>
    </source>
</evidence>
<sequence length="381" mass="40372">MTIPWQSLLDEPRAPSPGSNAGRTRDWVVIAVVVAGATLEVVLRDGLRLPWLSWVVTVGLVPAVRWRRSRPLATVAVCFGVAIAVDIGLLVADRSTLEMYSAVWFLLLPYALLRWGSGREVALGLGVISVAAVLGVVVDSDAGLDEAIGGITILLTSMALGVAVRSQHAVRIRRLEQAKVDERVQLARELHDTVAHHVSAIAIQAQAGRALAATRPEASVEVLEVIEREASRALGEMRAMVGVLRNQDPAQYAPRHGVADLPGLASAAGAGPPVRVSLSGALDELPAAVDAAVYRIVQEAVTNARRHARHASAVDVRVEGDDAAVRLSVRDDGEPLSATGRGFGITGMVERAQLLGGECVVGPQSPRGWTVEATLPKEVRR</sequence>
<feature type="domain" description="Histidine kinase/HSP90-like ATPase" evidence="11">
    <location>
        <begin position="288"/>
        <end position="379"/>
    </location>
</feature>
<evidence type="ECO:0000256" key="3">
    <source>
        <dbReference type="ARBA" id="ARBA00022553"/>
    </source>
</evidence>
<dbReference type="GO" id="GO:0000155">
    <property type="term" value="F:phosphorelay sensor kinase activity"/>
    <property type="evidence" value="ECO:0007669"/>
    <property type="project" value="InterPro"/>
</dbReference>
<dbReference type="Pfam" id="PF07730">
    <property type="entry name" value="HisKA_3"/>
    <property type="match status" value="1"/>
</dbReference>
<organism evidence="12">
    <name type="scientific">uncultured Nocardioides sp</name>
    <dbReference type="NCBI Taxonomy" id="198441"/>
    <lineage>
        <taxon>Bacteria</taxon>
        <taxon>Bacillati</taxon>
        <taxon>Actinomycetota</taxon>
        <taxon>Actinomycetes</taxon>
        <taxon>Propionibacteriales</taxon>
        <taxon>Nocardioidaceae</taxon>
        <taxon>Nocardioides</taxon>
        <taxon>environmental samples</taxon>
    </lineage>
</organism>
<evidence type="ECO:0000256" key="5">
    <source>
        <dbReference type="ARBA" id="ARBA00022741"/>
    </source>
</evidence>
<evidence type="ECO:0000256" key="10">
    <source>
        <dbReference type="SAM" id="Phobius"/>
    </source>
</evidence>
<dbReference type="SUPFAM" id="SSF55874">
    <property type="entry name" value="ATPase domain of HSP90 chaperone/DNA topoisomerase II/histidine kinase"/>
    <property type="match status" value="1"/>
</dbReference>
<keyword evidence="7" id="KW-0067">ATP-binding</keyword>
<dbReference type="AlphaFoldDB" id="A0A6J4N593"/>
<keyword evidence="6 12" id="KW-0418">Kinase</keyword>
<dbReference type="InterPro" id="IPR011712">
    <property type="entry name" value="Sig_transdc_His_kin_sub3_dim/P"/>
</dbReference>
<protein>
    <recommendedName>
        <fullName evidence="2">histidine kinase</fullName>
        <ecNumber evidence="2">2.7.13.3</ecNumber>
    </recommendedName>
</protein>
<evidence type="ECO:0000256" key="1">
    <source>
        <dbReference type="ARBA" id="ARBA00000085"/>
    </source>
</evidence>
<dbReference type="CDD" id="cd16917">
    <property type="entry name" value="HATPase_UhpB-NarQ-NarX-like"/>
    <property type="match status" value="1"/>
</dbReference>
<comment type="catalytic activity">
    <reaction evidence="1">
        <text>ATP + protein L-histidine = ADP + protein N-phospho-L-histidine.</text>
        <dbReference type="EC" id="2.7.13.3"/>
    </reaction>
</comment>
<evidence type="ECO:0000259" key="11">
    <source>
        <dbReference type="SMART" id="SM00387"/>
    </source>
</evidence>
<evidence type="ECO:0000256" key="8">
    <source>
        <dbReference type="ARBA" id="ARBA00023012"/>
    </source>
</evidence>
<feature type="region of interest" description="Disordered" evidence="9">
    <location>
        <begin position="1"/>
        <end position="21"/>
    </location>
</feature>
<keyword evidence="10" id="KW-1133">Transmembrane helix</keyword>